<dbReference type="AlphaFoldDB" id="A0A6J4J6G4"/>
<reference evidence="2" key="1">
    <citation type="submission" date="2020-02" db="EMBL/GenBank/DDBJ databases">
        <authorList>
            <person name="Meier V. D."/>
        </authorList>
    </citation>
    <scope>NUCLEOTIDE SEQUENCE</scope>
    <source>
        <strain evidence="2">AVDCRST_MAG50</strain>
    </source>
</reference>
<gene>
    <name evidence="2" type="ORF">AVDCRST_MAG50-3265</name>
</gene>
<dbReference type="EMBL" id="CADCTF010000154">
    <property type="protein sequence ID" value="CAA9268222.1"/>
    <property type="molecule type" value="Genomic_DNA"/>
</dbReference>
<feature type="region of interest" description="Disordered" evidence="1">
    <location>
        <begin position="20"/>
        <end position="90"/>
    </location>
</feature>
<accession>A0A6J4J6G4</accession>
<feature type="compositionally biased region" description="Basic residues" evidence="1">
    <location>
        <begin position="27"/>
        <end position="54"/>
    </location>
</feature>
<proteinExistence type="predicted"/>
<sequence>GPGPNRNRCCGGVLPTRVRLDLPAPRTRGRLGQRGRRSVSRSRGDHRRVRRRRPVLRDRRQRRDPAAHRRCPPRRGRRSHRPLPRYRQRIHRRVVRRLRLRRRIPGRDQVVQRRDQL</sequence>
<evidence type="ECO:0000256" key="1">
    <source>
        <dbReference type="SAM" id="MobiDB-lite"/>
    </source>
</evidence>
<evidence type="ECO:0000313" key="2">
    <source>
        <dbReference type="EMBL" id="CAA9268222.1"/>
    </source>
</evidence>
<organism evidence="2">
    <name type="scientific">uncultured Acidimicrobiales bacterium</name>
    <dbReference type="NCBI Taxonomy" id="310071"/>
    <lineage>
        <taxon>Bacteria</taxon>
        <taxon>Bacillati</taxon>
        <taxon>Actinomycetota</taxon>
        <taxon>Acidimicrobiia</taxon>
        <taxon>Acidimicrobiales</taxon>
        <taxon>environmental samples</taxon>
    </lineage>
</organism>
<feature type="compositionally biased region" description="Basic and acidic residues" evidence="1">
    <location>
        <begin position="55"/>
        <end position="67"/>
    </location>
</feature>
<feature type="non-terminal residue" evidence="2">
    <location>
        <position position="117"/>
    </location>
</feature>
<feature type="non-terminal residue" evidence="2">
    <location>
        <position position="1"/>
    </location>
</feature>
<feature type="compositionally biased region" description="Basic residues" evidence="1">
    <location>
        <begin position="68"/>
        <end position="90"/>
    </location>
</feature>
<name>A0A6J4J6G4_9ACTN</name>
<protein>
    <submittedName>
        <fullName evidence="2">Uncharacterized protein</fullName>
    </submittedName>
</protein>